<dbReference type="EMBL" id="LRDH01000002">
    <property type="protein sequence ID" value="PPV17701.1"/>
    <property type="molecule type" value="Genomic_DNA"/>
</dbReference>
<gene>
    <name evidence="3" type="ORF">AWN73_06775</name>
    <name evidence="2" type="ORF">CBU02nite_24530</name>
</gene>
<proteinExistence type="predicted"/>
<dbReference type="InterPro" id="IPR012349">
    <property type="entry name" value="Split_barrel_FMN-bd"/>
</dbReference>
<evidence type="ECO:0000313" key="5">
    <source>
        <dbReference type="Proteomes" id="UP000321089"/>
    </source>
</evidence>
<organism evidence="3 4">
    <name type="scientific">Clostridium butyricum</name>
    <dbReference type="NCBI Taxonomy" id="1492"/>
    <lineage>
        <taxon>Bacteria</taxon>
        <taxon>Bacillati</taxon>
        <taxon>Bacillota</taxon>
        <taxon>Clostridia</taxon>
        <taxon>Eubacteriales</taxon>
        <taxon>Clostridiaceae</taxon>
        <taxon>Clostridium</taxon>
    </lineage>
</organism>
<name>A0A2S7FFH0_CLOBU</name>
<evidence type="ECO:0000313" key="3">
    <source>
        <dbReference type="EMBL" id="PPV17701.1"/>
    </source>
</evidence>
<dbReference type="EMBL" id="BKBC01000036">
    <property type="protein sequence ID" value="GEQ21947.1"/>
    <property type="molecule type" value="Genomic_DNA"/>
</dbReference>
<evidence type="ECO:0000313" key="4">
    <source>
        <dbReference type="Proteomes" id="UP000238081"/>
    </source>
</evidence>
<dbReference type="Proteomes" id="UP000238081">
    <property type="component" value="Unassembled WGS sequence"/>
</dbReference>
<sequence length="133" mass="15311">MKEIVEFLQANPVQYLATVGRDGKAKCRPFMFCFEAEKKLWFCTNNKKDVYEDMLNNPEIEISVSDKNYAWIRLNGKAVFENNMNVKEACMSNPIVKGQYNSPDNPIFEVFYLDNAQATIADFSGNPPKKFSF</sequence>
<feature type="domain" description="Pyridoxamine 5'-phosphate oxidase N-terminal" evidence="1">
    <location>
        <begin position="2"/>
        <end position="95"/>
    </location>
</feature>
<dbReference type="PANTHER" id="PTHR34818:SF1">
    <property type="entry name" value="PROTEIN BLI-3"/>
    <property type="match status" value="1"/>
</dbReference>
<dbReference type="Proteomes" id="UP000321089">
    <property type="component" value="Unassembled WGS sequence"/>
</dbReference>
<evidence type="ECO:0000313" key="2">
    <source>
        <dbReference type="EMBL" id="GEQ21947.1"/>
    </source>
</evidence>
<dbReference type="Gene3D" id="2.30.110.10">
    <property type="entry name" value="Electron Transport, Fmn-binding Protein, Chain A"/>
    <property type="match status" value="1"/>
</dbReference>
<accession>A0A2S7FFH0</accession>
<reference evidence="2 5" key="2">
    <citation type="submission" date="2019-07" db="EMBL/GenBank/DDBJ databases">
        <title>Whole genome shotgun sequence of Clostridium butyricum NBRC 3858.</title>
        <authorList>
            <person name="Hosoyama A."/>
            <person name="Uohara A."/>
            <person name="Ohji S."/>
            <person name="Ichikawa N."/>
        </authorList>
    </citation>
    <scope>NUCLEOTIDE SEQUENCE [LARGE SCALE GENOMIC DNA]</scope>
    <source>
        <strain evidence="2 5">NBRC 3858</strain>
    </source>
</reference>
<dbReference type="AlphaFoldDB" id="A0A2S7FFH0"/>
<dbReference type="InterPro" id="IPR011576">
    <property type="entry name" value="Pyridox_Oxase_N"/>
</dbReference>
<dbReference type="InterPro" id="IPR052917">
    <property type="entry name" value="Stress-Dev_Protein"/>
</dbReference>
<dbReference type="SUPFAM" id="SSF50475">
    <property type="entry name" value="FMN-binding split barrel"/>
    <property type="match status" value="1"/>
</dbReference>
<dbReference type="RefSeq" id="WP_003412540.1">
    <property type="nucleotide sequence ID" value="NZ_BKBC01000036.1"/>
</dbReference>
<evidence type="ECO:0000259" key="1">
    <source>
        <dbReference type="Pfam" id="PF01243"/>
    </source>
</evidence>
<comment type="caution">
    <text evidence="3">The sequence shown here is derived from an EMBL/GenBank/DDBJ whole genome shotgun (WGS) entry which is preliminary data.</text>
</comment>
<reference evidence="3 4" key="1">
    <citation type="submission" date="2016-01" db="EMBL/GenBank/DDBJ databases">
        <title>Characterization of the Clostridium difficile lineages that are prevalent in Hong Kong and China.</title>
        <authorList>
            <person name="Kwok J.S.-L."/>
            <person name="Lam W.-Y."/>
            <person name="Ip M."/>
            <person name="Chan T.-F."/>
            <person name="Hawkey P.M."/>
            <person name="Tsui S.K.-W."/>
        </authorList>
    </citation>
    <scope>NUCLEOTIDE SEQUENCE [LARGE SCALE GENOMIC DNA]</scope>
    <source>
        <strain evidence="3 4">300064</strain>
    </source>
</reference>
<protein>
    <submittedName>
        <fullName evidence="3">Pyridoxamine 5'-phosphate oxidase</fullName>
    </submittedName>
</protein>
<dbReference type="Pfam" id="PF01243">
    <property type="entry name" value="PNPOx_N"/>
    <property type="match status" value="1"/>
</dbReference>
<dbReference type="PANTHER" id="PTHR34818">
    <property type="entry name" value="PROTEIN BLI-3"/>
    <property type="match status" value="1"/>
</dbReference>